<keyword evidence="3" id="KW-1185">Reference proteome</keyword>
<evidence type="ECO:0000313" key="2">
    <source>
        <dbReference type="EMBL" id="CAL6052746.1"/>
    </source>
</evidence>
<proteinExistence type="predicted"/>
<protein>
    <submittedName>
        <fullName evidence="2">Hypothetical_protein</fullName>
    </submittedName>
</protein>
<dbReference type="AlphaFoldDB" id="A0AA86R343"/>
<accession>A0AA86R343</accession>
<name>A0AA86R343_9EUKA</name>
<reference evidence="1" key="1">
    <citation type="submission" date="2023-06" db="EMBL/GenBank/DDBJ databases">
        <authorList>
            <person name="Kurt Z."/>
        </authorList>
    </citation>
    <scope>NUCLEOTIDE SEQUENCE</scope>
</reference>
<gene>
    <name evidence="2" type="ORF">HINF_LOCUS45001</name>
    <name evidence="1" type="ORF">HINF_LOCUS58459</name>
</gene>
<reference evidence="2 3" key="2">
    <citation type="submission" date="2024-07" db="EMBL/GenBank/DDBJ databases">
        <authorList>
            <person name="Akdeniz Z."/>
        </authorList>
    </citation>
    <scope>NUCLEOTIDE SEQUENCE [LARGE SCALE GENOMIC DNA]</scope>
</reference>
<dbReference type="EMBL" id="CATOUU010001083">
    <property type="protein sequence ID" value="CAI9970814.1"/>
    <property type="molecule type" value="Genomic_DNA"/>
</dbReference>
<organism evidence="1">
    <name type="scientific">Hexamita inflata</name>
    <dbReference type="NCBI Taxonomy" id="28002"/>
    <lineage>
        <taxon>Eukaryota</taxon>
        <taxon>Metamonada</taxon>
        <taxon>Diplomonadida</taxon>
        <taxon>Hexamitidae</taxon>
        <taxon>Hexamitinae</taxon>
        <taxon>Hexamita</taxon>
    </lineage>
</organism>
<dbReference type="Proteomes" id="UP001642409">
    <property type="component" value="Unassembled WGS sequence"/>
</dbReference>
<comment type="caution">
    <text evidence="1">The sequence shown here is derived from an EMBL/GenBank/DDBJ whole genome shotgun (WGS) entry which is preliminary data.</text>
</comment>
<sequence length="148" mass="15788">MNVQNVLGWTVGHICGFHRAKNCSVQNVNISSGNLKSHDYLGGIFGWTSSNSLILNTSILRSNISGSVSVGGFIGYCQESKIVLQNSTIYTVRLVASQSYNLIMGSSSTMGTGNTFSISNSSSSQNYINNNQISDCGNIINMVSQNGC</sequence>
<dbReference type="EMBL" id="CAXDID020000193">
    <property type="protein sequence ID" value="CAL6052746.1"/>
    <property type="molecule type" value="Genomic_DNA"/>
</dbReference>
<evidence type="ECO:0000313" key="1">
    <source>
        <dbReference type="EMBL" id="CAI9970814.1"/>
    </source>
</evidence>
<dbReference type="Gene3D" id="2.160.20.110">
    <property type="match status" value="1"/>
</dbReference>
<evidence type="ECO:0000313" key="3">
    <source>
        <dbReference type="Proteomes" id="UP001642409"/>
    </source>
</evidence>